<keyword evidence="4 6" id="KW-0378">Hydrolase</keyword>
<evidence type="ECO:0000256" key="2">
    <source>
        <dbReference type="ARBA" id="ARBA00022759"/>
    </source>
</evidence>
<dbReference type="PIRSF" id="PIRSF018267">
    <property type="entry name" value="VSR_endonuc"/>
    <property type="match status" value="1"/>
</dbReference>
<dbReference type="REBASE" id="170875">
    <property type="entry name" value="V.MpsMp20ORF12530P"/>
</dbReference>
<evidence type="ECO:0000313" key="7">
    <source>
        <dbReference type="EMBL" id="OBU02206.1"/>
    </source>
</evidence>
<keyword evidence="1 6" id="KW-0540">Nuclease</keyword>
<gene>
    <name evidence="7" type="ORF">AYY18_12535</name>
</gene>
<evidence type="ECO:0000256" key="1">
    <source>
        <dbReference type="ARBA" id="ARBA00022722"/>
    </source>
</evidence>
<dbReference type="GO" id="GO:0016787">
    <property type="term" value="F:hydrolase activity"/>
    <property type="evidence" value="ECO:0007669"/>
    <property type="project" value="UniProtKB-KW"/>
</dbReference>
<dbReference type="Gene3D" id="3.40.960.10">
    <property type="entry name" value="VSR Endonuclease"/>
    <property type="match status" value="1"/>
</dbReference>
<dbReference type="Pfam" id="PF03852">
    <property type="entry name" value="Vsr"/>
    <property type="match status" value="1"/>
</dbReference>
<dbReference type="GO" id="GO:0004519">
    <property type="term" value="F:endonuclease activity"/>
    <property type="evidence" value="ECO:0007669"/>
    <property type="project" value="UniProtKB-KW"/>
</dbReference>
<dbReference type="NCBIfam" id="TIGR00632">
    <property type="entry name" value="vsr"/>
    <property type="match status" value="1"/>
</dbReference>
<evidence type="ECO:0000313" key="8">
    <source>
        <dbReference type="Proteomes" id="UP000092377"/>
    </source>
</evidence>
<dbReference type="CDD" id="cd00221">
    <property type="entry name" value="Vsr"/>
    <property type="match status" value="1"/>
</dbReference>
<dbReference type="AlphaFoldDB" id="A0A1B8GZF2"/>
<dbReference type="InterPro" id="IPR004603">
    <property type="entry name" value="DNA_mismatch_endonuc_vsr"/>
</dbReference>
<dbReference type="InterPro" id="IPR011335">
    <property type="entry name" value="Restrct_endonuc-II-like"/>
</dbReference>
<comment type="caution">
    <text evidence="7">The sequence shown here is derived from an EMBL/GenBank/DDBJ whole genome shotgun (WGS) entry which is preliminary data.</text>
</comment>
<evidence type="ECO:0000256" key="3">
    <source>
        <dbReference type="ARBA" id="ARBA00022763"/>
    </source>
</evidence>
<dbReference type="SUPFAM" id="SSF52980">
    <property type="entry name" value="Restriction endonuclease-like"/>
    <property type="match status" value="1"/>
</dbReference>
<evidence type="ECO:0000256" key="4">
    <source>
        <dbReference type="ARBA" id="ARBA00022801"/>
    </source>
</evidence>
<dbReference type="RefSeq" id="WP_067406775.1">
    <property type="nucleotide sequence ID" value="NZ_LZEY01000061.1"/>
</dbReference>
<dbReference type="EC" id="3.1.-.-" evidence="6"/>
<evidence type="ECO:0000256" key="5">
    <source>
        <dbReference type="ARBA" id="ARBA00023204"/>
    </source>
</evidence>
<dbReference type="GO" id="GO:0006298">
    <property type="term" value="P:mismatch repair"/>
    <property type="evidence" value="ECO:0007669"/>
    <property type="project" value="UniProtKB-UniRule"/>
</dbReference>
<dbReference type="Proteomes" id="UP000092377">
    <property type="component" value="Unassembled WGS sequence"/>
</dbReference>
<evidence type="ECO:0000256" key="6">
    <source>
        <dbReference type="PIRNR" id="PIRNR018267"/>
    </source>
</evidence>
<reference evidence="8" key="1">
    <citation type="submission" date="2016-06" db="EMBL/GenBank/DDBJ databases">
        <authorList>
            <person name="Butler K."/>
        </authorList>
    </citation>
    <scope>NUCLEOTIDE SEQUENCE [LARGE SCALE GENOMIC DNA]</scope>
    <source>
        <strain evidence="8">GCSL-Mp20</strain>
    </source>
</reference>
<sequence length="155" mass="18260">MDVHDQETRSKNMRAIKNRDTKPEHRVRKLLHNNGFRFRLCPANLPGKPDIWMAKYRTAIFIHGCFWHMHDCDKFRLPSTRTEFWQKKLSENKARDEKNIRELHKTGIRTLIIHECALTGKTRLNDQILLTLIKTWLLSGVMCGEITDEGLVINP</sequence>
<keyword evidence="8" id="KW-1185">Reference proteome</keyword>
<accession>A0A1B8GZF2</accession>
<organism evidence="7 8">
    <name type="scientific">Morganella psychrotolerans</name>
    <dbReference type="NCBI Taxonomy" id="368603"/>
    <lineage>
        <taxon>Bacteria</taxon>
        <taxon>Pseudomonadati</taxon>
        <taxon>Pseudomonadota</taxon>
        <taxon>Gammaproteobacteria</taxon>
        <taxon>Enterobacterales</taxon>
        <taxon>Morganellaceae</taxon>
        <taxon>Morganella</taxon>
    </lineage>
</organism>
<keyword evidence="3 6" id="KW-0227">DNA damage</keyword>
<keyword evidence="5 6" id="KW-0234">DNA repair</keyword>
<comment type="function">
    <text evidence="6">May nick specific sequences that contain T:G mispairs resulting from m5C-deamination.</text>
</comment>
<comment type="similarity">
    <text evidence="6">Belongs to the vsr family.</text>
</comment>
<dbReference type="EMBL" id="LZEY01000061">
    <property type="protein sequence ID" value="OBU02206.1"/>
    <property type="molecule type" value="Genomic_DNA"/>
</dbReference>
<dbReference type="OrthoDB" id="9801520at2"/>
<keyword evidence="2 6" id="KW-0255">Endonuclease</keyword>
<proteinExistence type="inferred from homology"/>
<protein>
    <recommendedName>
        <fullName evidence="6">Very short patch repair endonuclease</fullName>
        <ecNumber evidence="6">3.1.-.-</ecNumber>
    </recommendedName>
</protein>
<name>A0A1B8GZF2_9GAMM</name>